<dbReference type="SUPFAM" id="SSF103481">
    <property type="entry name" value="Multidrug resistance efflux transporter EmrE"/>
    <property type="match status" value="1"/>
</dbReference>
<accession>A0ABU3PCU5</accession>
<evidence type="ECO:0000259" key="7">
    <source>
        <dbReference type="Pfam" id="PF00892"/>
    </source>
</evidence>
<name>A0ABU3PCU5_9BURK</name>
<sequence>MRICGSVAFHSRVCGIDWTSVTRPVPNARNREPIIRYLKVLLLGLLWAIAFILLHRLAPVFGASTVAFWRTLIGACILFVMGRGWRSAGELRPHAASLTLLGMANVAAPFFLFSYASIFLPASHLSALNGLTPVFAILFCAMLYGEPIKLRQVFAICMLLSGLYSLADFHGASVKSANAGWASAVLGAMSYATAITMSRRFQGKLSSLAQACGSLVAASVLLAPFYAINQSPYAGNDLLVDLLLLLLLGAACTAGAALLLFHVISQEGPVFASMASALVGPLAAFIELGLDSEQPIAFGVFLVALAVLLVSKPARQSPWRGEPPQIQRTEN</sequence>
<feature type="transmembrane region" description="Helical" evidence="6">
    <location>
        <begin position="97"/>
        <end position="118"/>
    </location>
</feature>
<feature type="transmembrane region" description="Helical" evidence="6">
    <location>
        <begin position="296"/>
        <end position="314"/>
    </location>
</feature>
<protein>
    <submittedName>
        <fullName evidence="8">DMT family transporter</fullName>
    </submittedName>
</protein>
<dbReference type="RefSeq" id="WP_315650243.1">
    <property type="nucleotide sequence ID" value="NZ_JAVXZY010000003.1"/>
</dbReference>
<evidence type="ECO:0000313" key="8">
    <source>
        <dbReference type="EMBL" id="MDT8999686.1"/>
    </source>
</evidence>
<keyword evidence="4 6" id="KW-1133">Transmembrane helix</keyword>
<evidence type="ECO:0000256" key="1">
    <source>
        <dbReference type="ARBA" id="ARBA00004141"/>
    </source>
</evidence>
<dbReference type="Pfam" id="PF00892">
    <property type="entry name" value="EamA"/>
    <property type="match status" value="1"/>
</dbReference>
<proteinExistence type="inferred from homology"/>
<dbReference type="PANTHER" id="PTHR32322">
    <property type="entry name" value="INNER MEMBRANE TRANSPORTER"/>
    <property type="match status" value="1"/>
</dbReference>
<dbReference type="Proteomes" id="UP001246372">
    <property type="component" value="Unassembled WGS sequence"/>
</dbReference>
<organism evidence="8 9">
    <name type="scientific">Roseateles aquae</name>
    <dbReference type="NCBI Taxonomy" id="3077235"/>
    <lineage>
        <taxon>Bacteria</taxon>
        <taxon>Pseudomonadati</taxon>
        <taxon>Pseudomonadota</taxon>
        <taxon>Betaproteobacteria</taxon>
        <taxon>Burkholderiales</taxon>
        <taxon>Sphaerotilaceae</taxon>
        <taxon>Roseateles</taxon>
    </lineage>
</organism>
<comment type="subcellular location">
    <subcellularLocation>
        <location evidence="1">Membrane</location>
        <topology evidence="1">Multi-pass membrane protein</topology>
    </subcellularLocation>
</comment>
<feature type="transmembrane region" description="Helical" evidence="6">
    <location>
        <begin position="150"/>
        <end position="167"/>
    </location>
</feature>
<comment type="similarity">
    <text evidence="2">Belongs to the EamA transporter family.</text>
</comment>
<keyword evidence="3 6" id="KW-0812">Transmembrane</keyword>
<gene>
    <name evidence="8" type="ORF">RQP53_10450</name>
</gene>
<evidence type="ECO:0000256" key="4">
    <source>
        <dbReference type="ARBA" id="ARBA00022989"/>
    </source>
</evidence>
<evidence type="ECO:0000256" key="2">
    <source>
        <dbReference type="ARBA" id="ARBA00007362"/>
    </source>
</evidence>
<dbReference type="InterPro" id="IPR000620">
    <property type="entry name" value="EamA_dom"/>
</dbReference>
<dbReference type="EMBL" id="JAVXZY010000003">
    <property type="protein sequence ID" value="MDT8999686.1"/>
    <property type="molecule type" value="Genomic_DNA"/>
</dbReference>
<evidence type="ECO:0000256" key="3">
    <source>
        <dbReference type="ARBA" id="ARBA00022692"/>
    </source>
</evidence>
<feature type="transmembrane region" description="Helical" evidence="6">
    <location>
        <begin position="208"/>
        <end position="228"/>
    </location>
</feature>
<feature type="transmembrane region" description="Helical" evidence="6">
    <location>
        <begin position="270"/>
        <end position="290"/>
    </location>
</feature>
<feature type="transmembrane region" description="Helical" evidence="6">
    <location>
        <begin position="179"/>
        <end position="196"/>
    </location>
</feature>
<keyword evidence="5 6" id="KW-0472">Membrane</keyword>
<dbReference type="InterPro" id="IPR037185">
    <property type="entry name" value="EmrE-like"/>
</dbReference>
<feature type="transmembrane region" description="Helical" evidence="6">
    <location>
        <begin position="67"/>
        <end position="85"/>
    </location>
</feature>
<feature type="transmembrane region" description="Helical" evidence="6">
    <location>
        <begin position="124"/>
        <end position="143"/>
    </location>
</feature>
<dbReference type="PANTHER" id="PTHR32322:SF2">
    <property type="entry name" value="EAMA DOMAIN-CONTAINING PROTEIN"/>
    <property type="match status" value="1"/>
</dbReference>
<keyword evidence="9" id="KW-1185">Reference proteome</keyword>
<evidence type="ECO:0000313" key="9">
    <source>
        <dbReference type="Proteomes" id="UP001246372"/>
    </source>
</evidence>
<evidence type="ECO:0000256" key="6">
    <source>
        <dbReference type="SAM" id="Phobius"/>
    </source>
</evidence>
<dbReference type="Gene3D" id="1.10.3730.20">
    <property type="match status" value="1"/>
</dbReference>
<reference evidence="8" key="1">
    <citation type="submission" date="2023-09" db="EMBL/GenBank/DDBJ databases">
        <title>Paucibacter sp. APW11 Genome sequencing and assembly.</title>
        <authorList>
            <person name="Kim I."/>
        </authorList>
    </citation>
    <scope>NUCLEOTIDE SEQUENCE</scope>
    <source>
        <strain evidence="8">APW11</strain>
    </source>
</reference>
<feature type="domain" description="EamA" evidence="7">
    <location>
        <begin position="37"/>
        <end position="164"/>
    </location>
</feature>
<dbReference type="InterPro" id="IPR050638">
    <property type="entry name" value="AA-Vitamin_Transporters"/>
</dbReference>
<feature type="transmembrane region" description="Helical" evidence="6">
    <location>
        <begin position="240"/>
        <end position="263"/>
    </location>
</feature>
<comment type="caution">
    <text evidence="8">The sequence shown here is derived from an EMBL/GenBank/DDBJ whole genome shotgun (WGS) entry which is preliminary data.</text>
</comment>
<evidence type="ECO:0000256" key="5">
    <source>
        <dbReference type="ARBA" id="ARBA00023136"/>
    </source>
</evidence>
<feature type="transmembrane region" description="Helical" evidence="6">
    <location>
        <begin position="37"/>
        <end position="55"/>
    </location>
</feature>